<keyword evidence="8" id="KW-0131">Cell cycle</keyword>
<geneLocation type="plasmid" evidence="12">
    <name>unnamed</name>
</geneLocation>
<dbReference type="InterPro" id="IPR013762">
    <property type="entry name" value="Integrase-like_cat_sf"/>
</dbReference>
<dbReference type="GO" id="GO:0003677">
    <property type="term" value="F:DNA binding"/>
    <property type="evidence" value="ECO:0007669"/>
    <property type="project" value="UniProtKB-UniRule"/>
</dbReference>
<evidence type="ECO:0000256" key="1">
    <source>
        <dbReference type="ARBA" id="ARBA00004496"/>
    </source>
</evidence>
<dbReference type="SUPFAM" id="SSF56349">
    <property type="entry name" value="DNA breaking-rejoining enzymes"/>
    <property type="match status" value="1"/>
</dbReference>
<dbReference type="InterPro" id="IPR044068">
    <property type="entry name" value="CB"/>
</dbReference>
<keyword evidence="2" id="KW-0963">Cytoplasm</keyword>
<reference evidence="12 13" key="1">
    <citation type="submission" date="2019-12" db="EMBL/GenBank/DDBJ databases">
        <title>Sporaefaciens musculi gen. nov., sp. nov., a novel bacterium isolated from the caecum of an obese mouse.</title>
        <authorList>
            <person name="Rasmussen T.S."/>
            <person name="Streidl T."/>
            <person name="Hitch T.C.A."/>
            <person name="Wortmann E."/>
            <person name="Deptula P."/>
            <person name="Hansen M."/>
            <person name="Nielsen D.S."/>
            <person name="Clavel T."/>
            <person name="Vogensen F.K."/>
        </authorList>
    </citation>
    <scope>NUCLEOTIDE SEQUENCE [LARGE SCALE GENOMIC DNA]</scope>
    <source>
        <strain evidence="12 13">WCA-9-b2</strain>
        <plasmid evidence="12">unnamed</plasmid>
    </source>
</reference>
<feature type="domain" description="Core-binding (CB)" evidence="11">
    <location>
        <begin position="21"/>
        <end position="124"/>
    </location>
</feature>
<evidence type="ECO:0000256" key="9">
    <source>
        <dbReference type="PROSITE-ProRule" id="PRU01248"/>
    </source>
</evidence>
<keyword evidence="6 9" id="KW-0238">DNA-binding</keyword>
<dbReference type="Pfam" id="PF00589">
    <property type="entry name" value="Phage_integrase"/>
    <property type="match status" value="1"/>
</dbReference>
<sequence>MSEYTDTVRTQNILALRALLKQMPPFCTDYFRGIASSTSPRTQTGYCRDIYTFLQFVVMRNPIYRDSEIKDIPLKVLEEMTPADIDEYLEHLNYYIFEGTEYRNGESAKARKLSALSNMYSFFNKRQIVSNNPLNAIERPKVHDKVIITLDQEQIFDLMDAVESPTNMTDRQKKFHNLTMARDRAILTSFLGTGMRVSELAGLDVTDVDFNNQTFRVIRKGGNEAYIYFGDDVRDALCYYLGIQEEPENTNEEIKQLSPRDALLKGNDEEKALFLSLRGNRMAVRSIEAMVKKYCTMINTNKKITPHKLRSTYGTALYKETGDIYLVADVLGHKDVNTTKKHYAEMTNDNRKRAANIVPLKKTHEKST</sequence>
<evidence type="ECO:0000256" key="8">
    <source>
        <dbReference type="ARBA" id="ARBA00023306"/>
    </source>
</evidence>
<dbReference type="PANTHER" id="PTHR30349">
    <property type="entry name" value="PHAGE INTEGRASE-RELATED"/>
    <property type="match status" value="1"/>
</dbReference>
<keyword evidence="3" id="KW-0132">Cell division</keyword>
<proteinExistence type="predicted"/>
<dbReference type="InterPro" id="IPR050090">
    <property type="entry name" value="Tyrosine_recombinase_XerCD"/>
</dbReference>
<comment type="caution">
    <text evidence="12">The sequence shown here is derived from an EMBL/GenBank/DDBJ whole genome shotgun (WGS) entry which is preliminary data.</text>
</comment>
<keyword evidence="5" id="KW-0229">DNA integration</keyword>
<dbReference type="PROSITE" id="PS51898">
    <property type="entry name" value="TYR_RECOMBINASE"/>
    <property type="match status" value="1"/>
</dbReference>
<evidence type="ECO:0000256" key="2">
    <source>
        <dbReference type="ARBA" id="ARBA00022490"/>
    </source>
</evidence>
<keyword evidence="4" id="KW-0159">Chromosome partition</keyword>
<gene>
    <name evidence="12" type="ORF">GN277_28335</name>
</gene>
<name>A0A7X3MMJ2_9FIRM</name>
<dbReference type="GO" id="GO:0005737">
    <property type="term" value="C:cytoplasm"/>
    <property type="evidence" value="ECO:0007669"/>
    <property type="project" value="UniProtKB-SubCell"/>
</dbReference>
<dbReference type="GO" id="GO:0051301">
    <property type="term" value="P:cell division"/>
    <property type="evidence" value="ECO:0007669"/>
    <property type="project" value="UniProtKB-KW"/>
</dbReference>
<evidence type="ECO:0000259" key="10">
    <source>
        <dbReference type="PROSITE" id="PS51898"/>
    </source>
</evidence>
<protein>
    <submittedName>
        <fullName evidence="12">Tyrosine-type recombinase/integrase</fullName>
    </submittedName>
</protein>
<keyword evidence="12" id="KW-0614">Plasmid</keyword>
<dbReference type="RefSeq" id="WP_159757655.1">
    <property type="nucleotide sequence ID" value="NZ_WUQX01000003.1"/>
</dbReference>
<dbReference type="EMBL" id="WUQX01000003">
    <property type="protein sequence ID" value="MXP79072.1"/>
    <property type="molecule type" value="Genomic_DNA"/>
</dbReference>
<evidence type="ECO:0000313" key="13">
    <source>
        <dbReference type="Proteomes" id="UP000460412"/>
    </source>
</evidence>
<dbReference type="PANTHER" id="PTHR30349:SF77">
    <property type="entry name" value="TYROSINE RECOMBINASE XERC"/>
    <property type="match status" value="1"/>
</dbReference>
<accession>A0A7X3MMJ2</accession>
<dbReference type="GO" id="GO:0015074">
    <property type="term" value="P:DNA integration"/>
    <property type="evidence" value="ECO:0007669"/>
    <property type="project" value="UniProtKB-KW"/>
</dbReference>
<evidence type="ECO:0000256" key="6">
    <source>
        <dbReference type="ARBA" id="ARBA00023125"/>
    </source>
</evidence>
<keyword evidence="13" id="KW-1185">Reference proteome</keyword>
<dbReference type="InterPro" id="IPR002104">
    <property type="entry name" value="Integrase_catalytic"/>
</dbReference>
<dbReference type="GO" id="GO:0006310">
    <property type="term" value="P:DNA recombination"/>
    <property type="evidence" value="ECO:0007669"/>
    <property type="project" value="UniProtKB-KW"/>
</dbReference>
<evidence type="ECO:0000256" key="4">
    <source>
        <dbReference type="ARBA" id="ARBA00022829"/>
    </source>
</evidence>
<dbReference type="Proteomes" id="UP000460412">
    <property type="component" value="Unassembled WGS sequence"/>
</dbReference>
<evidence type="ECO:0000256" key="5">
    <source>
        <dbReference type="ARBA" id="ARBA00022908"/>
    </source>
</evidence>
<evidence type="ECO:0000256" key="7">
    <source>
        <dbReference type="ARBA" id="ARBA00023172"/>
    </source>
</evidence>
<evidence type="ECO:0000259" key="11">
    <source>
        <dbReference type="PROSITE" id="PS51900"/>
    </source>
</evidence>
<dbReference type="GO" id="GO:0007059">
    <property type="term" value="P:chromosome segregation"/>
    <property type="evidence" value="ECO:0007669"/>
    <property type="project" value="UniProtKB-KW"/>
</dbReference>
<dbReference type="PROSITE" id="PS51900">
    <property type="entry name" value="CB"/>
    <property type="match status" value="1"/>
</dbReference>
<organism evidence="12 13">
    <name type="scientific">Sporofaciens musculi</name>
    <dbReference type="NCBI Taxonomy" id="2681861"/>
    <lineage>
        <taxon>Bacteria</taxon>
        <taxon>Bacillati</taxon>
        <taxon>Bacillota</taxon>
        <taxon>Clostridia</taxon>
        <taxon>Lachnospirales</taxon>
        <taxon>Lachnospiraceae</taxon>
        <taxon>Sporofaciens</taxon>
    </lineage>
</organism>
<dbReference type="Gene3D" id="1.10.150.130">
    <property type="match status" value="1"/>
</dbReference>
<evidence type="ECO:0000256" key="3">
    <source>
        <dbReference type="ARBA" id="ARBA00022618"/>
    </source>
</evidence>
<evidence type="ECO:0000313" key="12">
    <source>
        <dbReference type="EMBL" id="MXP79072.1"/>
    </source>
</evidence>
<dbReference type="Gene3D" id="1.10.443.10">
    <property type="entry name" value="Intergrase catalytic core"/>
    <property type="match status" value="1"/>
</dbReference>
<dbReference type="InterPro" id="IPR010998">
    <property type="entry name" value="Integrase_recombinase_N"/>
</dbReference>
<keyword evidence="7" id="KW-0233">DNA recombination</keyword>
<dbReference type="AlphaFoldDB" id="A0A7X3MMJ2"/>
<dbReference type="InterPro" id="IPR011010">
    <property type="entry name" value="DNA_brk_join_enz"/>
</dbReference>
<feature type="domain" description="Tyr recombinase" evidence="10">
    <location>
        <begin position="145"/>
        <end position="356"/>
    </location>
</feature>
<comment type="subcellular location">
    <subcellularLocation>
        <location evidence="1">Cytoplasm</location>
    </subcellularLocation>
</comment>